<evidence type="ECO:0000259" key="13">
    <source>
        <dbReference type="PROSITE" id="PS50113"/>
    </source>
</evidence>
<dbReference type="SUPFAM" id="SSF55874">
    <property type="entry name" value="ATPase domain of HSP90 chaperone/DNA topoisomerase II/histidine kinase"/>
    <property type="match status" value="1"/>
</dbReference>
<keyword evidence="10" id="KW-0175">Coiled coil</keyword>
<dbReference type="InterPro" id="IPR003661">
    <property type="entry name" value="HisK_dim/P_dom"/>
</dbReference>
<dbReference type="SUPFAM" id="SSF55785">
    <property type="entry name" value="PYP-like sensor domain (PAS domain)"/>
    <property type="match status" value="1"/>
</dbReference>
<dbReference type="AlphaFoldDB" id="A0A6S7BPX3"/>
<evidence type="ECO:0000313" key="15">
    <source>
        <dbReference type="EMBL" id="CAB3809157.1"/>
    </source>
</evidence>
<dbReference type="Pfam" id="PF00512">
    <property type="entry name" value="HisKA"/>
    <property type="match status" value="1"/>
</dbReference>
<evidence type="ECO:0000313" key="16">
    <source>
        <dbReference type="Proteomes" id="UP000494365"/>
    </source>
</evidence>
<evidence type="ECO:0000259" key="12">
    <source>
        <dbReference type="PROSITE" id="PS50109"/>
    </source>
</evidence>
<dbReference type="InterPro" id="IPR000700">
    <property type="entry name" value="PAS-assoc_C"/>
</dbReference>
<evidence type="ECO:0000256" key="2">
    <source>
        <dbReference type="ARBA" id="ARBA00004370"/>
    </source>
</evidence>
<dbReference type="InterPro" id="IPR003594">
    <property type="entry name" value="HATPase_dom"/>
</dbReference>
<evidence type="ECO:0000256" key="9">
    <source>
        <dbReference type="ARBA" id="ARBA00023012"/>
    </source>
</evidence>
<keyword evidence="11" id="KW-0472">Membrane</keyword>
<dbReference type="CDD" id="cd00130">
    <property type="entry name" value="PAS"/>
    <property type="match status" value="1"/>
</dbReference>
<keyword evidence="11" id="KW-1133">Transmembrane helix</keyword>
<dbReference type="PROSITE" id="PS50885">
    <property type="entry name" value="HAMP"/>
    <property type="match status" value="1"/>
</dbReference>
<dbReference type="SMART" id="SM00091">
    <property type="entry name" value="PAS"/>
    <property type="match status" value="1"/>
</dbReference>
<keyword evidence="4" id="KW-0597">Phosphoprotein</keyword>
<dbReference type="PANTHER" id="PTHR43065:SF10">
    <property type="entry name" value="PEROXIDE STRESS-ACTIVATED HISTIDINE KINASE MAK3"/>
    <property type="match status" value="1"/>
</dbReference>
<organism evidence="15 16">
    <name type="scientific">Paraburkholderia ultramafica</name>
    <dbReference type="NCBI Taxonomy" id="1544867"/>
    <lineage>
        <taxon>Bacteria</taxon>
        <taxon>Pseudomonadati</taxon>
        <taxon>Pseudomonadota</taxon>
        <taxon>Betaproteobacteria</taxon>
        <taxon>Burkholderiales</taxon>
        <taxon>Burkholderiaceae</taxon>
        <taxon>Paraburkholderia</taxon>
    </lineage>
</organism>
<keyword evidence="11" id="KW-0812">Transmembrane</keyword>
<keyword evidence="5 15" id="KW-0808">Transferase</keyword>
<keyword evidence="8" id="KW-0067">ATP-binding</keyword>
<keyword evidence="16" id="KW-1185">Reference proteome</keyword>
<sequence length="624" mass="68340">MPPKEQQFGSHSVHRGGLASIARIPRRGLAMALLVRVVLFSSVITLILTVLQLTLSYRSERSSLESRFDEIDQATSRSLGESLWAMDSKQLEEQLDGILRLPSIRAVGVREVRSSGDTFIIFRGERQTSNAIVKEYPLVCCGARPQQIGVLHIEATLAEIYRDVAAQALVILFSNAAKTFLVAFFILFAVHHLATRHLRDIAGSVGGIRPDADLAPLRLRRSRIEGDELDQLVDALNTMRERLRRHAVELGNANARMAAILDNIPDLAWVKDTQGRFIAVNRAIAASKGFAGPEEMIGKTDFDFSPPELARTYLRDDAEVMASHVSKRIEEQHINADGSTTWIETIKTALHDGTGRVAGTVGVARDLSERKRAEEEARESERRYREVQMDLAHANRVATMGQLAASIAHEVNQPIAATVTNAQAALRWLSVQPPDVEEVREVLCRIVSDGNRAGSVVRRIRELIKKAPPRKEPFDINEAIREVIALTRGEAMKNGASVQTQLADGLPFAECDRVELQQVVLNLIMNAIEAMSGVSDGARDLLISTGNADPGWVLVAVRDSGPGVAPDTTEHVFAPFYTTKSTGLGMGLAICRSIIEAHGGRLWASANQPCGAAFQFTVPTRSDV</sequence>
<feature type="transmembrane region" description="Helical" evidence="11">
    <location>
        <begin position="164"/>
        <end position="190"/>
    </location>
</feature>
<dbReference type="SMART" id="SM00387">
    <property type="entry name" value="HATPase_c"/>
    <property type="match status" value="1"/>
</dbReference>
<protein>
    <recommendedName>
        <fullName evidence="3">histidine kinase</fullName>
        <ecNumber evidence="3">2.7.13.3</ecNumber>
    </recommendedName>
</protein>
<dbReference type="PRINTS" id="PR00344">
    <property type="entry name" value="BCTRLSENSOR"/>
</dbReference>
<dbReference type="InterPro" id="IPR004358">
    <property type="entry name" value="Sig_transdc_His_kin-like_C"/>
</dbReference>
<dbReference type="EMBL" id="CADIKK010000067">
    <property type="protein sequence ID" value="CAB3809157.1"/>
    <property type="molecule type" value="Genomic_DNA"/>
</dbReference>
<evidence type="ECO:0000256" key="8">
    <source>
        <dbReference type="ARBA" id="ARBA00022840"/>
    </source>
</evidence>
<dbReference type="GO" id="GO:0016020">
    <property type="term" value="C:membrane"/>
    <property type="evidence" value="ECO:0007669"/>
    <property type="project" value="UniProtKB-SubCell"/>
</dbReference>
<evidence type="ECO:0000256" key="4">
    <source>
        <dbReference type="ARBA" id="ARBA00022553"/>
    </source>
</evidence>
<keyword evidence="7 15" id="KW-0418">Kinase</keyword>
<evidence type="ECO:0000256" key="5">
    <source>
        <dbReference type="ARBA" id="ARBA00022679"/>
    </source>
</evidence>
<dbReference type="InterPro" id="IPR033414">
    <property type="entry name" value="Sensor_dom"/>
</dbReference>
<evidence type="ECO:0000256" key="3">
    <source>
        <dbReference type="ARBA" id="ARBA00012438"/>
    </source>
</evidence>
<reference evidence="15 16" key="1">
    <citation type="submission" date="2020-04" db="EMBL/GenBank/DDBJ databases">
        <authorList>
            <person name="De Canck E."/>
        </authorList>
    </citation>
    <scope>NUCLEOTIDE SEQUENCE [LARGE SCALE GENOMIC DNA]</scope>
    <source>
        <strain evidence="15 16">LMG 28614</strain>
    </source>
</reference>
<dbReference type="InterPro" id="IPR000014">
    <property type="entry name" value="PAS"/>
</dbReference>
<feature type="domain" description="Histidine kinase" evidence="12">
    <location>
        <begin position="406"/>
        <end position="622"/>
    </location>
</feature>
<dbReference type="PANTHER" id="PTHR43065">
    <property type="entry name" value="SENSOR HISTIDINE KINASE"/>
    <property type="match status" value="1"/>
</dbReference>
<dbReference type="SUPFAM" id="SSF47384">
    <property type="entry name" value="Homodimeric domain of signal transducing histidine kinase"/>
    <property type="match status" value="1"/>
</dbReference>
<dbReference type="InterPro" id="IPR036890">
    <property type="entry name" value="HATPase_C_sf"/>
</dbReference>
<keyword evidence="6" id="KW-0547">Nucleotide-binding</keyword>
<dbReference type="Gene3D" id="1.10.287.130">
    <property type="match status" value="1"/>
</dbReference>
<dbReference type="Pfam" id="PF08448">
    <property type="entry name" value="PAS_4"/>
    <property type="match status" value="1"/>
</dbReference>
<evidence type="ECO:0000259" key="14">
    <source>
        <dbReference type="PROSITE" id="PS50885"/>
    </source>
</evidence>
<feature type="transmembrane region" description="Helical" evidence="11">
    <location>
        <begin position="33"/>
        <end position="55"/>
    </location>
</feature>
<evidence type="ECO:0000256" key="1">
    <source>
        <dbReference type="ARBA" id="ARBA00000085"/>
    </source>
</evidence>
<gene>
    <name evidence="15" type="primary">sasA_22</name>
    <name evidence="15" type="ORF">LMG28614_06964</name>
</gene>
<dbReference type="GO" id="GO:0005524">
    <property type="term" value="F:ATP binding"/>
    <property type="evidence" value="ECO:0007669"/>
    <property type="project" value="UniProtKB-KW"/>
</dbReference>
<dbReference type="CDD" id="cd00082">
    <property type="entry name" value="HisKA"/>
    <property type="match status" value="1"/>
</dbReference>
<dbReference type="RefSeq" id="WP_175153807.1">
    <property type="nucleotide sequence ID" value="NZ_CADIKK010000067.1"/>
</dbReference>
<dbReference type="SMART" id="SM00388">
    <property type="entry name" value="HisKA"/>
    <property type="match status" value="1"/>
</dbReference>
<dbReference type="InterPro" id="IPR005467">
    <property type="entry name" value="His_kinase_dom"/>
</dbReference>
<feature type="domain" description="HAMP" evidence="14">
    <location>
        <begin position="192"/>
        <end position="248"/>
    </location>
</feature>
<feature type="coiled-coil region" evidence="10">
    <location>
        <begin position="363"/>
        <end position="390"/>
    </location>
</feature>
<evidence type="ECO:0000256" key="11">
    <source>
        <dbReference type="SAM" id="Phobius"/>
    </source>
</evidence>
<dbReference type="Pfam" id="PF02518">
    <property type="entry name" value="HATPase_c"/>
    <property type="match status" value="1"/>
</dbReference>
<dbReference type="GO" id="GO:0000155">
    <property type="term" value="F:phosphorelay sensor kinase activity"/>
    <property type="evidence" value="ECO:0007669"/>
    <property type="project" value="InterPro"/>
</dbReference>
<comment type="catalytic activity">
    <reaction evidence="1">
        <text>ATP + protein L-histidine = ADP + protein N-phospho-L-histidine.</text>
        <dbReference type="EC" id="2.7.13.3"/>
    </reaction>
</comment>
<dbReference type="PROSITE" id="PS50109">
    <property type="entry name" value="HIS_KIN"/>
    <property type="match status" value="1"/>
</dbReference>
<name>A0A6S7BPX3_9BURK</name>
<dbReference type="InterPro" id="IPR035965">
    <property type="entry name" value="PAS-like_dom_sf"/>
</dbReference>
<dbReference type="Proteomes" id="UP000494365">
    <property type="component" value="Unassembled WGS sequence"/>
</dbReference>
<evidence type="ECO:0000256" key="6">
    <source>
        <dbReference type="ARBA" id="ARBA00022741"/>
    </source>
</evidence>
<dbReference type="InterPro" id="IPR013656">
    <property type="entry name" value="PAS_4"/>
</dbReference>
<dbReference type="Pfam" id="PF17149">
    <property type="entry name" value="CHASE5"/>
    <property type="match status" value="1"/>
</dbReference>
<accession>A0A6S7BPX3</accession>
<dbReference type="EC" id="2.7.13.3" evidence="3"/>
<feature type="domain" description="PAC" evidence="13">
    <location>
        <begin position="327"/>
        <end position="379"/>
    </location>
</feature>
<dbReference type="Gene3D" id="3.30.450.20">
    <property type="entry name" value="PAS domain"/>
    <property type="match status" value="1"/>
</dbReference>
<dbReference type="InterPro" id="IPR036097">
    <property type="entry name" value="HisK_dim/P_sf"/>
</dbReference>
<dbReference type="PROSITE" id="PS50113">
    <property type="entry name" value="PAC"/>
    <property type="match status" value="1"/>
</dbReference>
<dbReference type="InterPro" id="IPR003660">
    <property type="entry name" value="HAMP_dom"/>
</dbReference>
<dbReference type="NCBIfam" id="TIGR00229">
    <property type="entry name" value="sensory_box"/>
    <property type="match status" value="1"/>
</dbReference>
<evidence type="ECO:0000256" key="7">
    <source>
        <dbReference type="ARBA" id="ARBA00022777"/>
    </source>
</evidence>
<evidence type="ECO:0000256" key="10">
    <source>
        <dbReference type="SAM" id="Coils"/>
    </source>
</evidence>
<comment type="subcellular location">
    <subcellularLocation>
        <location evidence="2">Membrane</location>
    </subcellularLocation>
</comment>
<dbReference type="Gene3D" id="3.30.565.10">
    <property type="entry name" value="Histidine kinase-like ATPase, C-terminal domain"/>
    <property type="match status" value="1"/>
</dbReference>
<keyword evidence="9" id="KW-0902">Two-component regulatory system</keyword>
<proteinExistence type="predicted"/>